<evidence type="ECO:0000256" key="5">
    <source>
        <dbReference type="SAM" id="Phobius"/>
    </source>
</evidence>
<dbReference type="OMA" id="PNVYPNH"/>
<protein>
    <recommendedName>
        <fullName evidence="6">CUB domain-containing protein</fullName>
    </recommendedName>
</protein>
<dbReference type="SUPFAM" id="SSF49854">
    <property type="entry name" value="Spermadhesin, CUB domain"/>
    <property type="match status" value="1"/>
</dbReference>
<dbReference type="Gene3D" id="2.60.120.290">
    <property type="entry name" value="Spermadhesin, CUB domain"/>
    <property type="match status" value="1"/>
</dbReference>
<dbReference type="PROSITE" id="PS01180">
    <property type="entry name" value="CUB"/>
    <property type="match status" value="1"/>
</dbReference>
<keyword evidence="8" id="KW-1185">Reference proteome</keyword>
<dbReference type="AlphaFoldDB" id="A0A4W3GM41"/>
<dbReference type="GO" id="GO:0045087">
    <property type="term" value="P:innate immune response"/>
    <property type="evidence" value="ECO:0007669"/>
    <property type="project" value="UniProtKB-KW"/>
</dbReference>
<reference evidence="7" key="5">
    <citation type="submission" date="2025-09" db="UniProtKB">
        <authorList>
            <consortium name="Ensembl"/>
        </authorList>
    </citation>
    <scope>IDENTIFICATION</scope>
</reference>
<keyword evidence="1" id="KW-0399">Innate immunity</keyword>
<reference evidence="8" key="2">
    <citation type="journal article" date="2007" name="PLoS Biol.">
        <title>Survey sequencing and comparative analysis of the elephant shark (Callorhinchus milii) genome.</title>
        <authorList>
            <person name="Venkatesh B."/>
            <person name="Kirkness E.F."/>
            <person name="Loh Y.H."/>
            <person name="Halpern A.L."/>
            <person name="Lee A.P."/>
            <person name="Johnson J."/>
            <person name="Dandona N."/>
            <person name="Viswanathan L.D."/>
            <person name="Tay A."/>
            <person name="Venter J.C."/>
            <person name="Strausberg R.L."/>
            <person name="Brenner S."/>
        </authorList>
    </citation>
    <scope>NUCLEOTIDE SEQUENCE [LARGE SCALE GENOMIC DNA]</scope>
</reference>
<name>A0A4W3GM41_CALMI</name>
<dbReference type="InterPro" id="IPR000859">
    <property type="entry name" value="CUB_dom"/>
</dbReference>
<sequence length="150" mass="17356">MFPRFKCVYFVLIILRCLLFLVLYLLVAAEANTTDLNEMYGYILSPNFPEGYPSDSDITWNISVPLGFRIKLYFMHFDLEPSYLCEYDFVKSGAEQPLLFCGKERTDTEQTPGQQTIYSHGNTMSLTFQSDFSNEERFTGFKVHYAAEGE</sequence>
<evidence type="ECO:0000313" key="8">
    <source>
        <dbReference type="Proteomes" id="UP000314986"/>
    </source>
</evidence>
<accession>A0A4W3GM41</accession>
<feature type="transmembrane region" description="Helical" evidence="5">
    <location>
        <begin position="7"/>
        <end position="27"/>
    </location>
</feature>
<reference evidence="8" key="3">
    <citation type="journal article" date="2014" name="Nature">
        <title>Elephant shark genome provides unique insights into gnathostome evolution.</title>
        <authorList>
            <consortium name="International Elephant Shark Genome Sequencing Consortium"/>
            <person name="Venkatesh B."/>
            <person name="Lee A.P."/>
            <person name="Ravi V."/>
            <person name="Maurya A.K."/>
            <person name="Lian M.M."/>
            <person name="Swann J.B."/>
            <person name="Ohta Y."/>
            <person name="Flajnik M.F."/>
            <person name="Sutoh Y."/>
            <person name="Kasahara M."/>
            <person name="Hoon S."/>
            <person name="Gangu V."/>
            <person name="Roy S.W."/>
            <person name="Irimia M."/>
            <person name="Korzh V."/>
            <person name="Kondrychyn I."/>
            <person name="Lim Z.W."/>
            <person name="Tay B.H."/>
            <person name="Tohari S."/>
            <person name="Kong K.W."/>
            <person name="Ho S."/>
            <person name="Lorente-Galdos B."/>
            <person name="Quilez J."/>
            <person name="Marques-Bonet T."/>
            <person name="Raney B.J."/>
            <person name="Ingham P.W."/>
            <person name="Tay A."/>
            <person name="Hillier L.W."/>
            <person name="Minx P."/>
            <person name="Boehm T."/>
            <person name="Wilson R.K."/>
            <person name="Brenner S."/>
            <person name="Warren W.C."/>
        </authorList>
    </citation>
    <scope>NUCLEOTIDE SEQUENCE [LARGE SCALE GENOMIC DNA]</scope>
</reference>
<dbReference type="CDD" id="cd00041">
    <property type="entry name" value="CUB"/>
    <property type="match status" value="1"/>
</dbReference>
<reference evidence="7" key="4">
    <citation type="submission" date="2025-08" db="UniProtKB">
        <authorList>
            <consortium name="Ensembl"/>
        </authorList>
    </citation>
    <scope>IDENTIFICATION</scope>
</reference>
<dbReference type="STRING" id="7868.ENSCMIP00000004913"/>
<keyword evidence="2" id="KW-0391">Immunity</keyword>
<dbReference type="SMART" id="SM00042">
    <property type="entry name" value="CUB"/>
    <property type="match status" value="1"/>
</dbReference>
<dbReference type="InterPro" id="IPR035914">
    <property type="entry name" value="Sperma_CUB_dom_sf"/>
</dbReference>
<evidence type="ECO:0000256" key="4">
    <source>
        <dbReference type="PROSITE-ProRule" id="PRU00059"/>
    </source>
</evidence>
<evidence type="ECO:0000256" key="2">
    <source>
        <dbReference type="ARBA" id="ARBA00022859"/>
    </source>
</evidence>
<keyword evidence="5" id="KW-1133">Transmembrane helix</keyword>
<keyword evidence="5" id="KW-0472">Membrane</keyword>
<evidence type="ECO:0000256" key="3">
    <source>
        <dbReference type="ARBA" id="ARBA00023157"/>
    </source>
</evidence>
<dbReference type="PANTHER" id="PTHR24255:SF13">
    <property type="entry name" value="MANNAN-BINDING LECTIN SERINE PROTEASE 1"/>
    <property type="match status" value="1"/>
</dbReference>
<dbReference type="FunFam" id="2.60.120.290:FF:000012">
    <property type="entry name" value="mannan-binding lectin serine protease 1 isoform X1"/>
    <property type="match status" value="1"/>
</dbReference>
<dbReference type="Ensembl" id="ENSCMIT00000005094.1">
    <property type="protein sequence ID" value="ENSCMIP00000004913.1"/>
    <property type="gene ID" value="ENSCMIG00000002923.1"/>
</dbReference>
<keyword evidence="3" id="KW-1015">Disulfide bond</keyword>
<dbReference type="Proteomes" id="UP000314986">
    <property type="component" value="Unassembled WGS sequence"/>
</dbReference>
<dbReference type="PANTHER" id="PTHR24255">
    <property type="entry name" value="COMPLEMENT COMPONENT 1, S SUBCOMPONENT-RELATED"/>
    <property type="match status" value="1"/>
</dbReference>
<proteinExistence type="predicted"/>
<dbReference type="InParanoid" id="A0A4W3GM41"/>
<comment type="caution">
    <text evidence="4">Lacks conserved residue(s) required for the propagation of feature annotation.</text>
</comment>
<dbReference type="GO" id="GO:0004252">
    <property type="term" value="F:serine-type endopeptidase activity"/>
    <property type="evidence" value="ECO:0007669"/>
    <property type="project" value="TreeGrafter"/>
</dbReference>
<evidence type="ECO:0000256" key="1">
    <source>
        <dbReference type="ARBA" id="ARBA00022588"/>
    </source>
</evidence>
<evidence type="ECO:0000259" key="6">
    <source>
        <dbReference type="PROSITE" id="PS01180"/>
    </source>
</evidence>
<dbReference type="GO" id="GO:0005615">
    <property type="term" value="C:extracellular space"/>
    <property type="evidence" value="ECO:0007669"/>
    <property type="project" value="TreeGrafter"/>
</dbReference>
<reference evidence="8" key="1">
    <citation type="journal article" date="2006" name="Science">
        <title>Ancient noncoding elements conserved in the human genome.</title>
        <authorList>
            <person name="Venkatesh B."/>
            <person name="Kirkness E.F."/>
            <person name="Loh Y.H."/>
            <person name="Halpern A.L."/>
            <person name="Lee A.P."/>
            <person name="Johnson J."/>
            <person name="Dandona N."/>
            <person name="Viswanathan L.D."/>
            <person name="Tay A."/>
            <person name="Venter J.C."/>
            <person name="Strausberg R.L."/>
            <person name="Brenner S."/>
        </authorList>
    </citation>
    <scope>NUCLEOTIDE SEQUENCE [LARGE SCALE GENOMIC DNA]</scope>
</reference>
<keyword evidence="5" id="KW-0812">Transmembrane</keyword>
<dbReference type="Pfam" id="PF00431">
    <property type="entry name" value="CUB"/>
    <property type="match status" value="1"/>
</dbReference>
<dbReference type="GeneTree" id="ENSGT00950000183084"/>
<feature type="domain" description="CUB" evidence="6">
    <location>
        <begin position="32"/>
        <end position="148"/>
    </location>
</feature>
<evidence type="ECO:0000313" key="7">
    <source>
        <dbReference type="Ensembl" id="ENSCMIP00000004913.1"/>
    </source>
</evidence>
<organism evidence="7 8">
    <name type="scientific">Callorhinchus milii</name>
    <name type="common">Ghost shark</name>
    <dbReference type="NCBI Taxonomy" id="7868"/>
    <lineage>
        <taxon>Eukaryota</taxon>
        <taxon>Metazoa</taxon>
        <taxon>Chordata</taxon>
        <taxon>Craniata</taxon>
        <taxon>Vertebrata</taxon>
        <taxon>Chondrichthyes</taxon>
        <taxon>Holocephali</taxon>
        <taxon>Chimaeriformes</taxon>
        <taxon>Callorhinchidae</taxon>
        <taxon>Callorhinchus</taxon>
    </lineage>
</organism>